<accession>A0A811JW25</accession>
<feature type="compositionally biased region" description="Basic and acidic residues" evidence="1">
    <location>
        <begin position="409"/>
        <end position="425"/>
    </location>
</feature>
<comment type="caution">
    <text evidence="2">The sequence shown here is derived from an EMBL/GenBank/DDBJ whole genome shotgun (WGS) entry which is preliminary data.</text>
</comment>
<reference evidence="2" key="1">
    <citation type="submission" date="2020-09" db="EMBL/GenBank/DDBJ databases">
        <authorList>
            <person name="Kikuchi T."/>
        </authorList>
    </citation>
    <scope>NUCLEOTIDE SEQUENCE</scope>
    <source>
        <strain evidence="2">SH1</strain>
    </source>
</reference>
<feature type="region of interest" description="Disordered" evidence="1">
    <location>
        <begin position="385"/>
        <end position="425"/>
    </location>
</feature>
<evidence type="ECO:0000313" key="2">
    <source>
        <dbReference type="EMBL" id="CAD5207459.1"/>
    </source>
</evidence>
<name>A0A811JW25_9BILA</name>
<keyword evidence="3" id="KW-1185">Reference proteome</keyword>
<gene>
    <name evidence="2" type="ORF">BOKJ2_LOCUS2143</name>
</gene>
<dbReference type="Proteomes" id="UP000783686">
    <property type="component" value="Unassembled WGS sequence"/>
</dbReference>
<dbReference type="Proteomes" id="UP000614601">
    <property type="component" value="Unassembled WGS sequence"/>
</dbReference>
<dbReference type="EMBL" id="CAJFCW020000001">
    <property type="protein sequence ID" value="CAG9085723.1"/>
    <property type="molecule type" value="Genomic_DNA"/>
</dbReference>
<feature type="compositionally biased region" description="Pro residues" evidence="1">
    <location>
        <begin position="393"/>
        <end position="408"/>
    </location>
</feature>
<dbReference type="AlphaFoldDB" id="A0A811JW25"/>
<evidence type="ECO:0000313" key="3">
    <source>
        <dbReference type="Proteomes" id="UP000614601"/>
    </source>
</evidence>
<protein>
    <submittedName>
        <fullName evidence="2">Uncharacterized protein</fullName>
    </submittedName>
</protein>
<dbReference type="EMBL" id="CAJFDH010000001">
    <property type="protein sequence ID" value="CAD5207459.1"/>
    <property type="molecule type" value="Genomic_DNA"/>
</dbReference>
<evidence type="ECO:0000256" key="1">
    <source>
        <dbReference type="SAM" id="MobiDB-lite"/>
    </source>
</evidence>
<sequence>MRSVGMAVIRAGLALLVQGAPHRVFKSQNIPEDNSPSDISCCPFTGTIVIFVPLFHVILTHIDFAQEKFEFLDFSKYRDIQKLQLINRSKQLLLYTDKTVVLYDMMTYETIRVYIPLPQEHYNYGTLWLHGKLIDYHNQVDFDVNCKNYRKPIRIGNPYDYRRYMGYANEKDEFVVMDVHTGIPTELFKLRDDTKGFFILDSIGYVVHCGKNFEIYSLETYDKVFEYSDNDIHKHIKFLSQDLVDYLNNKRFLTYNNVKNIWVWANKKEKNSEETDYPLIKHFFKPFPLMRLYDYGDEVVYLLNLYDTKVLKPFRIQPEPDDPYVKGFRSLEVFIGICMMVDVNDLENVEPEEPVESKAKKLFLARVQWLEDSHFSRQREGRRPYWAIRHRTPPLPNPEPPPPPPPPQDQERRIPFRELKGPLHR</sequence>
<organism evidence="2 3">
    <name type="scientific">Bursaphelenchus okinawaensis</name>
    <dbReference type="NCBI Taxonomy" id="465554"/>
    <lineage>
        <taxon>Eukaryota</taxon>
        <taxon>Metazoa</taxon>
        <taxon>Ecdysozoa</taxon>
        <taxon>Nematoda</taxon>
        <taxon>Chromadorea</taxon>
        <taxon>Rhabditida</taxon>
        <taxon>Tylenchina</taxon>
        <taxon>Tylenchomorpha</taxon>
        <taxon>Aphelenchoidea</taxon>
        <taxon>Aphelenchoididae</taxon>
        <taxon>Bursaphelenchus</taxon>
    </lineage>
</organism>
<proteinExistence type="predicted"/>